<sequence>MANKKTNTIKRFLTSKHTQSQEQIDKVRFTGSVLEQPQPSHNPLPDGSGGNFEDSIDLNRILAQGVGSVGQEQASSPITPTELERIARKAHEKKEKVTSSLLKVKVTTQGAKAFVQEKKEVKLREWDELFNKIDQVTLPAEKGKMRKTPSEKIYEEFKGTIRQEKKTEDKCLETKKTKKVNEDDEVEIEEEEDMECEKQSLLIRKRKDEDEALRSKKRATKPKDKE</sequence>
<organism evidence="2 3">
    <name type="scientific">Cucumis melo var. makuwa</name>
    <name type="common">Oriental melon</name>
    <dbReference type="NCBI Taxonomy" id="1194695"/>
    <lineage>
        <taxon>Eukaryota</taxon>
        <taxon>Viridiplantae</taxon>
        <taxon>Streptophyta</taxon>
        <taxon>Embryophyta</taxon>
        <taxon>Tracheophyta</taxon>
        <taxon>Spermatophyta</taxon>
        <taxon>Magnoliopsida</taxon>
        <taxon>eudicotyledons</taxon>
        <taxon>Gunneridae</taxon>
        <taxon>Pentapetalae</taxon>
        <taxon>rosids</taxon>
        <taxon>fabids</taxon>
        <taxon>Cucurbitales</taxon>
        <taxon>Cucurbitaceae</taxon>
        <taxon>Benincaseae</taxon>
        <taxon>Cucumis</taxon>
    </lineage>
</organism>
<gene>
    <name evidence="2" type="ORF">E5676_scaffold425G00060</name>
</gene>
<evidence type="ECO:0000313" key="3">
    <source>
        <dbReference type="Proteomes" id="UP000321947"/>
    </source>
</evidence>
<comment type="caution">
    <text evidence="2">The sequence shown here is derived from an EMBL/GenBank/DDBJ whole genome shotgun (WGS) entry which is preliminary data.</text>
</comment>
<dbReference type="EMBL" id="SSTD01003625">
    <property type="protein sequence ID" value="TYK25983.1"/>
    <property type="molecule type" value="Genomic_DNA"/>
</dbReference>
<reference evidence="2 3" key="1">
    <citation type="submission" date="2019-08" db="EMBL/GenBank/DDBJ databases">
        <title>Draft genome sequences of two oriental melons (Cucumis melo L. var makuwa).</title>
        <authorList>
            <person name="Kwon S.-Y."/>
        </authorList>
    </citation>
    <scope>NUCLEOTIDE SEQUENCE [LARGE SCALE GENOMIC DNA]</scope>
    <source>
        <strain evidence="3">cv. Chang Bougi</strain>
        <tissue evidence="2">Leaf</tissue>
    </source>
</reference>
<accession>A0A5D3DQP9</accession>
<dbReference type="Proteomes" id="UP000321947">
    <property type="component" value="Unassembled WGS sequence"/>
</dbReference>
<evidence type="ECO:0000313" key="2">
    <source>
        <dbReference type="EMBL" id="TYK25983.1"/>
    </source>
</evidence>
<dbReference type="AlphaFoldDB" id="A0A5D3DQP9"/>
<name>A0A5D3DQP9_CUCMM</name>
<proteinExistence type="predicted"/>
<feature type="region of interest" description="Disordered" evidence="1">
    <location>
        <begin position="1"/>
        <end position="54"/>
    </location>
</feature>
<evidence type="ECO:0000256" key="1">
    <source>
        <dbReference type="SAM" id="MobiDB-lite"/>
    </source>
</evidence>
<protein>
    <submittedName>
        <fullName evidence="2">Protein MNN4-like</fullName>
    </submittedName>
</protein>